<dbReference type="PANTHER" id="PTHR28570:SF3">
    <property type="entry name" value="ASPARTYL AMINOPEPTIDASE"/>
    <property type="match status" value="1"/>
</dbReference>
<dbReference type="EMBL" id="CAJOBR010009454">
    <property type="protein sequence ID" value="CAF4893089.1"/>
    <property type="molecule type" value="Genomic_DNA"/>
</dbReference>
<dbReference type="Gene3D" id="3.40.630.10">
    <property type="entry name" value="Zn peptidases"/>
    <property type="match status" value="1"/>
</dbReference>
<evidence type="ECO:0000313" key="3">
    <source>
        <dbReference type="EMBL" id="CAF4893089.1"/>
    </source>
</evidence>
<evidence type="ECO:0000313" key="4">
    <source>
        <dbReference type="Proteomes" id="UP000663848"/>
    </source>
</evidence>
<feature type="non-terminal residue" evidence="3">
    <location>
        <position position="132"/>
    </location>
</feature>
<sequence length="132" mass="14888">FFLNKDGVHPNYSSLHDRDHRPSLLNGGVVVKTNCCNRYATTAFTATLLKEIARLSNVPLQEFSMRNDMPCGTTVGPILSARLGMSTVDIGAPQLSMHSIREMTSTQALEHYIEFFNGFYKNFKQVYESIEH</sequence>
<dbReference type="EC" id="3.4.11.21" evidence="2"/>
<dbReference type="GO" id="GO:0008270">
    <property type="term" value="F:zinc ion binding"/>
    <property type="evidence" value="ECO:0007669"/>
    <property type="project" value="InterPro"/>
</dbReference>
<evidence type="ECO:0000256" key="1">
    <source>
        <dbReference type="ARBA" id="ARBA00001335"/>
    </source>
</evidence>
<dbReference type="AlphaFoldDB" id="A0A821UNM0"/>
<dbReference type="Pfam" id="PF02127">
    <property type="entry name" value="Peptidase_M18"/>
    <property type="match status" value="1"/>
</dbReference>
<protein>
    <recommendedName>
        <fullName evidence="2">aspartyl aminopeptidase</fullName>
        <ecNumber evidence="2">3.4.11.21</ecNumber>
    </recommendedName>
</protein>
<dbReference type="InterPro" id="IPR001948">
    <property type="entry name" value="Peptidase_M18"/>
</dbReference>
<dbReference type="GO" id="GO:0006508">
    <property type="term" value="P:proteolysis"/>
    <property type="evidence" value="ECO:0007669"/>
    <property type="project" value="InterPro"/>
</dbReference>
<reference evidence="3" key="1">
    <citation type="submission" date="2021-02" db="EMBL/GenBank/DDBJ databases">
        <authorList>
            <person name="Nowell W R."/>
        </authorList>
    </citation>
    <scope>NUCLEOTIDE SEQUENCE</scope>
</reference>
<proteinExistence type="predicted"/>
<comment type="catalytic activity">
    <reaction evidence="1">
        <text>Release of an N-terminal aspartate or glutamate from a peptide, with a preference for aspartate.</text>
        <dbReference type="EC" id="3.4.11.21"/>
    </reaction>
</comment>
<dbReference type="Proteomes" id="UP000663848">
    <property type="component" value="Unassembled WGS sequence"/>
</dbReference>
<dbReference type="GO" id="GO:0004177">
    <property type="term" value="F:aminopeptidase activity"/>
    <property type="evidence" value="ECO:0007669"/>
    <property type="project" value="UniProtKB-EC"/>
</dbReference>
<gene>
    <name evidence="3" type="ORF">QYT958_LOCUS30247</name>
</gene>
<comment type="caution">
    <text evidence="3">The sequence shown here is derived from an EMBL/GenBank/DDBJ whole genome shotgun (WGS) entry which is preliminary data.</text>
</comment>
<dbReference type="PANTHER" id="PTHR28570">
    <property type="entry name" value="ASPARTYL AMINOPEPTIDASE"/>
    <property type="match status" value="1"/>
</dbReference>
<dbReference type="SUPFAM" id="SSF53187">
    <property type="entry name" value="Zn-dependent exopeptidases"/>
    <property type="match status" value="1"/>
</dbReference>
<accession>A0A821UNM0</accession>
<name>A0A821UNM0_9BILA</name>
<organism evidence="3 4">
    <name type="scientific">Rotaria socialis</name>
    <dbReference type="NCBI Taxonomy" id="392032"/>
    <lineage>
        <taxon>Eukaryota</taxon>
        <taxon>Metazoa</taxon>
        <taxon>Spiralia</taxon>
        <taxon>Gnathifera</taxon>
        <taxon>Rotifera</taxon>
        <taxon>Eurotatoria</taxon>
        <taxon>Bdelloidea</taxon>
        <taxon>Philodinida</taxon>
        <taxon>Philodinidae</taxon>
        <taxon>Rotaria</taxon>
    </lineage>
</organism>
<evidence type="ECO:0000256" key="2">
    <source>
        <dbReference type="ARBA" id="ARBA00011965"/>
    </source>
</evidence>